<dbReference type="InterPro" id="IPR024361">
    <property type="entry name" value="BACON"/>
</dbReference>
<proteinExistence type="inferred from homology"/>
<evidence type="ECO:0000256" key="2">
    <source>
        <dbReference type="ARBA" id="ARBA00022801"/>
    </source>
</evidence>
<organism evidence="10 11">
    <name type="scientific">Carboxylicivirga linearis</name>
    <dbReference type="NCBI Taxonomy" id="1628157"/>
    <lineage>
        <taxon>Bacteria</taxon>
        <taxon>Pseudomonadati</taxon>
        <taxon>Bacteroidota</taxon>
        <taxon>Bacteroidia</taxon>
        <taxon>Marinilabiliales</taxon>
        <taxon>Marinilabiliaceae</taxon>
        <taxon>Carboxylicivirga</taxon>
    </lineage>
</organism>
<evidence type="ECO:0000256" key="1">
    <source>
        <dbReference type="ARBA" id="ARBA00005641"/>
    </source>
</evidence>
<dbReference type="Gene3D" id="2.60.40.10">
    <property type="entry name" value="Immunoglobulins"/>
    <property type="match status" value="2"/>
</dbReference>
<keyword evidence="11" id="KW-1185">Reference proteome</keyword>
<dbReference type="SUPFAM" id="SSF51445">
    <property type="entry name" value="(Trans)glycosidases"/>
    <property type="match status" value="1"/>
</dbReference>
<keyword evidence="4" id="KW-0119">Carbohydrate metabolism</keyword>
<dbReference type="PANTHER" id="PTHR31297">
    <property type="entry name" value="GLUCAN ENDO-1,6-BETA-GLUCOSIDASE B"/>
    <property type="match status" value="1"/>
</dbReference>
<dbReference type="Proteomes" id="UP000708576">
    <property type="component" value="Unassembled WGS sequence"/>
</dbReference>
<dbReference type="InterPro" id="IPR017853">
    <property type="entry name" value="GH"/>
</dbReference>
<comment type="similarity">
    <text evidence="1 7">Belongs to the glycosyl hydrolase 5 (cellulase A) family.</text>
</comment>
<feature type="domain" description="BACON" evidence="9">
    <location>
        <begin position="57"/>
        <end position="114"/>
    </location>
</feature>
<dbReference type="Pfam" id="PF00150">
    <property type="entry name" value="Cellulase"/>
    <property type="match status" value="1"/>
</dbReference>
<name>A0ABS5JX30_9BACT</name>
<evidence type="ECO:0000256" key="3">
    <source>
        <dbReference type="ARBA" id="ARBA00023001"/>
    </source>
</evidence>
<evidence type="ECO:0000259" key="8">
    <source>
        <dbReference type="Pfam" id="PF00150"/>
    </source>
</evidence>
<comment type="caution">
    <text evidence="10">The sequence shown here is derived from an EMBL/GenBank/DDBJ whole genome shotgun (WGS) entry which is preliminary data.</text>
</comment>
<dbReference type="RefSeq" id="WP_212216615.1">
    <property type="nucleotide sequence ID" value="NZ_JAGUCO010000010.1"/>
</dbReference>
<dbReference type="InterPro" id="IPR001547">
    <property type="entry name" value="Glyco_hydro_5"/>
</dbReference>
<dbReference type="InterPro" id="IPR050386">
    <property type="entry name" value="Glycosyl_hydrolase_5"/>
</dbReference>
<keyword evidence="5 7" id="KW-0326">Glycosidase</keyword>
<dbReference type="PANTHER" id="PTHR31297:SF41">
    <property type="entry name" value="ENDOGLUCANASE, PUTATIVE (AFU_ORTHOLOGUE AFUA_5G01830)-RELATED"/>
    <property type="match status" value="1"/>
</dbReference>
<feature type="domain" description="Glycoside hydrolase family 5" evidence="8">
    <location>
        <begin position="231"/>
        <end position="531"/>
    </location>
</feature>
<evidence type="ECO:0000256" key="6">
    <source>
        <dbReference type="ARBA" id="ARBA00023326"/>
    </source>
</evidence>
<sequence length="559" mass="62956">MINLHWKMFVVLFTFIAFIACEEDSPRVTPELEVSVTELSFSNEGQQKAFKITSNVDWILECTESWCTVTPLSGSSGVEPVKVTAEANSTTDQRTAQLIITAGDLTETITISQDKNNLLVLEENEFTLTREAQELTIAFTRSDEVEITINNSWISLKELKSEIQDSKVFVIDANLAFLTRKGTITFTMGDIVETATIYQNGDDITIPADQTGVESTAIELAAKMIAGWNVGNSLEVPGGETNWNNPKVTKDVIDAVKAAGFNAVRIPCAWDGYIIDRETFEIDPAWLIRVKEVVDYCIDNDMYAIINTHWDGGWLENNPTYDKQEEVNEQLYAIWQQVGIYFRIYDEHLLFAGTNEVHVENVYTKPTNENIEVQQSFNQTFVNAVRSTGGKNAYRNLIVQTYNTNIGWGVELHNMPTDEVDGRLFVEVHYYDPYDFTLNNGDGLKTLWGEGYDNSYWGQEDYVQSTFASMKEEFYDKGIPIILGEYGAMYRSNLTGNELILHNESRNYFLKTVTGEAKASGMVPFIWDNGGDDFGLFNRYTAEQVNSGAIQAIIEGATN</sequence>
<evidence type="ECO:0000256" key="5">
    <source>
        <dbReference type="ARBA" id="ARBA00023295"/>
    </source>
</evidence>
<dbReference type="EMBL" id="JAGUCO010000010">
    <property type="protein sequence ID" value="MBS2099373.1"/>
    <property type="molecule type" value="Genomic_DNA"/>
</dbReference>
<protein>
    <submittedName>
        <fullName evidence="10">Cellulase family glycosylhydrolase</fullName>
    </submittedName>
</protein>
<reference evidence="10 11" key="1">
    <citation type="journal article" date="2015" name="Int. J. Syst. Evol. Microbiol.">
        <title>Carboxylicivirga linearis sp. nov., isolated from a sea cucumber culture pond.</title>
        <authorList>
            <person name="Wang F.Q."/>
            <person name="Zhou Y.X."/>
            <person name="Lin X.Z."/>
            <person name="Chen G.J."/>
            <person name="Du Z.J."/>
        </authorList>
    </citation>
    <scope>NUCLEOTIDE SEQUENCE [LARGE SCALE GENOMIC DNA]</scope>
    <source>
        <strain evidence="10 11">FB218</strain>
    </source>
</reference>
<dbReference type="Pfam" id="PF13004">
    <property type="entry name" value="BACON"/>
    <property type="match status" value="1"/>
</dbReference>
<evidence type="ECO:0000313" key="11">
    <source>
        <dbReference type="Proteomes" id="UP000708576"/>
    </source>
</evidence>
<keyword evidence="2 7" id="KW-0378">Hydrolase</keyword>
<accession>A0ABS5JX30</accession>
<dbReference type="PROSITE" id="PS51257">
    <property type="entry name" value="PROKAR_LIPOPROTEIN"/>
    <property type="match status" value="1"/>
</dbReference>
<dbReference type="CDD" id="cd14948">
    <property type="entry name" value="BACON"/>
    <property type="match status" value="2"/>
</dbReference>
<gene>
    <name evidence="10" type="ORF">KEM10_13850</name>
</gene>
<keyword evidence="3" id="KW-0136">Cellulose degradation</keyword>
<evidence type="ECO:0000256" key="4">
    <source>
        <dbReference type="ARBA" id="ARBA00023277"/>
    </source>
</evidence>
<dbReference type="Gene3D" id="3.20.20.80">
    <property type="entry name" value="Glycosidases"/>
    <property type="match status" value="1"/>
</dbReference>
<evidence type="ECO:0000313" key="10">
    <source>
        <dbReference type="EMBL" id="MBS2099373.1"/>
    </source>
</evidence>
<evidence type="ECO:0000259" key="9">
    <source>
        <dbReference type="Pfam" id="PF13004"/>
    </source>
</evidence>
<evidence type="ECO:0000256" key="7">
    <source>
        <dbReference type="RuleBase" id="RU361153"/>
    </source>
</evidence>
<dbReference type="InterPro" id="IPR013783">
    <property type="entry name" value="Ig-like_fold"/>
</dbReference>
<keyword evidence="6" id="KW-0624">Polysaccharide degradation</keyword>